<feature type="compositionally biased region" description="Basic residues" evidence="8">
    <location>
        <begin position="250"/>
        <end position="262"/>
    </location>
</feature>
<dbReference type="GO" id="GO:0005730">
    <property type="term" value="C:nucleolus"/>
    <property type="evidence" value="ECO:0007669"/>
    <property type="project" value="TreeGrafter"/>
</dbReference>
<evidence type="ECO:0000259" key="10">
    <source>
        <dbReference type="Pfam" id="PF25879"/>
    </source>
</evidence>
<keyword evidence="6" id="KW-0539">Nucleus</keyword>
<evidence type="ECO:0000256" key="5">
    <source>
        <dbReference type="ARBA" id="ARBA00022833"/>
    </source>
</evidence>
<dbReference type="InterPro" id="IPR058719">
    <property type="entry name" value="WHD_LYAR"/>
</dbReference>
<evidence type="ECO:0000259" key="9">
    <source>
        <dbReference type="Pfam" id="PF08790"/>
    </source>
</evidence>
<feature type="compositionally biased region" description="Basic and acidic residues" evidence="8">
    <location>
        <begin position="225"/>
        <end position="242"/>
    </location>
</feature>
<dbReference type="FunFam" id="3.30.1490.490:FF:000001">
    <property type="entry name" value="cell growth-regulating nucleolar protein-like"/>
    <property type="match status" value="1"/>
</dbReference>
<feature type="region of interest" description="Disordered" evidence="8">
    <location>
        <begin position="143"/>
        <end position="306"/>
    </location>
</feature>
<dbReference type="Gene3D" id="3.30.1490.490">
    <property type="match status" value="1"/>
</dbReference>
<comment type="subcellular location">
    <subcellularLocation>
        <location evidence="1">Nucleus</location>
    </subcellularLocation>
</comment>
<dbReference type="GO" id="GO:0003677">
    <property type="term" value="F:DNA binding"/>
    <property type="evidence" value="ECO:0007669"/>
    <property type="project" value="InterPro"/>
</dbReference>
<keyword evidence="3" id="KW-0677">Repeat</keyword>
<evidence type="ECO:0000256" key="2">
    <source>
        <dbReference type="ARBA" id="ARBA00022723"/>
    </source>
</evidence>
<dbReference type="InterPro" id="IPR014898">
    <property type="entry name" value="Znf_C2H2_LYAR"/>
</dbReference>
<dbReference type="AlphaFoldDB" id="A0A0K2UIC4"/>
<organism evidence="11">
    <name type="scientific">Lepeophtheirus salmonis</name>
    <name type="common">Salmon louse</name>
    <name type="synonym">Caligus salmonis</name>
    <dbReference type="NCBI Taxonomy" id="72036"/>
    <lineage>
        <taxon>Eukaryota</taxon>
        <taxon>Metazoa</taxon>
        <taxon>Ecdysozoa</taxon>
        <taxon>Arthropoda</taxon>
        <taxon>Crustacea</taxon>
        <taxon>Multicrustacea</taxon>
        <taxon>Hexanauplia</taxon>
        <taxon>Copepoda</taxon>
        <taxon>Siphonostomatoida</taxon>
        <taxon>Caligidae</taxon>
        <taxon>Lepeophtheirus</taxon>
    </lineage>
</organism>
<protein>
    <submittedName>
        <fullName evidence="11">Cell growthregulating nucleolar proteinlike [Ciona intestinalis]</fullName>
    </submittedName>
</protein>
<evidence type="ECO:0000256" key="1">
    <source>
        <dbReference type="ARBA" id="ARBA00004123"/>
    </source>
</evidence>
<dbReference type="PANTHER" id="PTHR13100:SF10">
    <property type="entry name" value="CELL GROWTH-REGULATING NUCLEOLAR PROTEIN"/>
    <property type="match status" value="1"/>
</dbReference>
<feature type="domain" description="Cell growth-regulating nucleolar protein-like winged helix" evidence="10">
    <location>
        <begin position="306"/>
        <end position="377"/>
    </location>
</feature>
<keyword evidence="4 7" id="KW-0863">Zinc-finger</keyword>
<evidence type="ECO:0000256" key="4">
    <source>
        <dbReference type="ARBA" id="ARBA00022771"/>
    </source>
</evidence>
<evidence type="ECO:0000256" key="7">
    <source>
        <dbReference type="PROSITE-ProRule" id="PRU01145"/>
    </source>
</evidence>
<dbReference type="GO" id="GO:0008270">
    <property type="term" value="F:zinc ion binding"/>
    <property type="evidence" value="ECO:0007669"/>
    <property type="project" value="UniProtKB-KW"/>
</dbReference>
<dbReference type="Pfam" id="PF08790">
    <property type="entry name" value="zf-LYAR"/>
    <property type="match status" value="1"/>
</dbReference>
<evidence type="ECO:0000256" key="6">
    <source>
        <dbReference type="ARBA" id="ARBA00023242"/>
    </source>
</evidence>
<name>A0A0K2UIC4_LEPSM</name>
<dbReference type="OrthoDB" id="21474at2759"/>
<dbReference type="PANTHER" id="PTHR13100">
    <property type="entry name" value="CELL GROWTH-REGULATING NUCLEOLAR PROTEIN LYAR"/>
    <property type="match status" value="1"/>
</dbReference>
<reference evidence="11" key="1">
    <citation type="submission" date="2014-05" db="EMBL/GenBank/DDBJ databases">
        <authorList>
            <person name="Chronopoulou M."/>
        </authorList>
    </citation>
    <scope>NUCLEOTIDE SEQUENCE</scope>
    <source>
        <tissue evidence="11">Whole organism</tissue>
    </source>
</reference>
<keyword evidence="5" id="KW-0862">Zinc</keyword>
<dbReference type="PROSITE" id="PS51804">
    <property type="entry name" value="ZF_C2HC_LYAR"/>
    <property type="match status" value="2"/>
</dbReference>
<sequence length="378" mass="43389">MVFFTCSACGASLKKNQVEKHFNTKCRHCEYLTCIDCLKDFPGDTYISHTKCMTENERYGGQNYVPKVNKNENKQLQWVENIHKLLETTPSMDSDVKNLLQSIVNHENIPRKRTKFINFIKNINKRVNPTTVEKTWELFEEALKSKKAPPVTEDRIAQNSKSNGDLNIEVANKEIKSEDSREKEKRDKKKIKKKSKKGDTTEESLNLSKEKSLLSKKAGKKRKREEKEINKENGGEDSKEAEASSENSSKKKKKCNSKKSKKKDSNDQSSEPLTEFKGSSFYETPSKKRKCEEIEEDTQSPPKKVGKFDWEGTLTILLTKKGGSLSIKKVKKKILAEYESQCGPSHKSHEDLLSKLDKKLNKNRKFKVLKDQVTLVSQ</sequence>
<proteinExistence type="predicted"/>
<dbReference type="GO" id="GO:0006364">
    <property type="term" value="P:rRNA processing"/>
    <property type="evidence" value="ECO:0007669"/>
    <property type="project" value="TreeGrafter"/>
</dbReference>
<evidence type="ECO:0000256" key="3">
    <source>
        <dbReference type="ARBA" id="ARBA00022737"/>
    </source>
</evidence>
<dbReference type="EMBL" id="HACA01020663">
    <property type="protein sequence ID" value="CDW38024.1"/>
    <property type="molecule type" value="Transcribed_RNA"/>
</dbReference>
<dbReference type="InterPro" id="IPR039999">
    <property type="entry name" value="LYAR"/>
</dbReference>
<feature type="compositionally biased region" description="Basic residues" evidence="8">
    <location>
        <begin position="186"/>
        <end position="196"/>
    </location>
</feature>
<accession>A0A0K2UIC4</accession>
<dbReference type="GO" id="GO:0000122">
    <property type="term" value="P:negative regulation of transcription by RNA polymerase II"/>
    <property type="evidence" value="ECO:0007669"/>
    <property type="project" value="TreeGrafter"/>
</dbReference>
<evidence type="ECO:0000313" key="11">
    <source>
        <dbReference type="EMBL" id="CDW38024.1"/>
    </source>
</evidence>
<keyword evidence="2" id="KW-0479">Metal-binding</keyword>
<dbReference type="InterPro" id="IPR036236">
    <property type="entry name" value="Znf_C2H2_sf"/>
</dbReference>
<dbReference type="SUPFAM" id="SSF57667">
    <property type="entry name" value="beta-beta-alpha zinc fingers"/>
    <property type="match status" value="2"/>
</dbReference>
<evidence type="ECO:0000256" key="8">
    <source>
        <dbReference type="SAM" id="MobiDB-lite"/>
    </source>
</evidence>
<dbReference type="Pfam" id="PF25879">
    <property type="entry name" value="WHD_LYAR"/>
    <property type="match status" value="1"/>
</dbReference>
<feature type="domain" description="Zinc finger C2H2 LYAR-type" evidence="9">
    <location>
        <begin position="32"/>
        <end position="59"/>
    </location>
</feature>
<feature type="compositionally biased region" description="Basic and acidic residues" evidence="8">
    <location>
        <begin position="171"/>
        <end position="185"/>
    </location>
</feature>